<dbReference type="InterPro" id="IPR027469">
    <property type="entry name" value="Cation_efflux_TMD_sf"/>
</dbReference>
<comment type="caution">
    <text evidence="6">The sequence shown here is derived from an EMBL/GenBank/DDBJ whole genome shotgun (WGS) entry which is preliminary data.</text>
</comment>
<dbReference type="InterPro" id="IPR058533">
    <property type="entry name" value="Cation_efflux_TM"/>
</dbReference>
<proteinExistence type="predicted"/>
<evidence type="ECO:0000256" key="3">
    <source>
        <dbReference type="ARBA" id="ARBA00022989"/>
    </source>
</evidence>
<dbReference type="Pfam" id="PF01545">
    <property type="entry name" value="Cation_efflux"/>
    <property type="match status" value="1"/>
</dbReference>
<name>A0ABW9YVI5_9HYPH</name>
<organism evidence="6 7">
    <name type="scientific">Microvirga arsenatis</name>
    <dbReference type="NCBI Taxonomy" id="2692265"/>
    <lineage>
        <taxon>Bacteria</taxon>
        <taxon>Pseudomonadati</taxon>
        <taxon>Pseudomonadota</taxon>
        <taxon>Alphaproteobacteria</taxon>
        <taxon>Hyphomicrobiales</taxon>
        <taxon>Methylobacteriaceae</taxon>
        <taxon>Microvirga</taxon>
    </lineage>
</organism>
<accession>A0ABW9YVI5</accession>
<evidence type="ECO:0000256" key="1">
    <source>
        <dbReference type="ARBA" id="ARBA00004141"/>
    </source>
</evidence>
<evidence type="ECO:0000313" key="6">
    <source>
        <dbReference type="EMBL" id="NBJ23666.1"/>
    </source>
</evidence>
<dbReference type="EMBL" id="JAAAXJ010000002">
    <property type="protein sequence ID" value="NBJ23666.1"/>
    <property type="molecule type" value="Genomic_DNA"/>
</dbReference>
<feature type="domain" description="Cation efflux protein transmembrane" evidence="5">
    <location>
        <begin position="38"/>
        <end position="85"/>
    </location>
</feature>
<evidence type="ECO:0000313" key="7">
    <source>
        <dbReference type="Proteomes" id="UP000818323"/>
    </source>
</evidence>
<dbReference type="RefSeq" id="WP_161721146.1">
    <property type="nucleotide sequence ID" value="NZ_JAAAXJ010000002.1"/>
</dbReference>
<evidence type="ECO:0000256" key="4">
    <source>
        <dbReference type="ARBA" id="ARBA00023136"/>
    </source>
</evidence>
<keyword evidence="3" id="KW-1133">Transmembrane helix</keyword>
<keyword evidence="7" id="KW-1185">Reference proteome</keyword>
<evidence type="ECO:0000256" key="2">
    <source>
        <dbReference type="ARBA" id="ARBA00022692"/>
    </source>
</evidence>
<dbReference type="Proteomes" id="UP000818323">
    <property type="component" value="Unassembled WGS sequence"/>
</dbReference>
<keyword evidence="2" id="KW-0812">Transmembrane</keyword>
<dbReference type="SUPFAM" id="SSF161111">
    <property type="entry name" value="Cation efflux protein transmembrane domain-like"/>
    <property type="match status" value="1"/>
</dbReference>
<evidence type="ECO:0000259" key="5">
    <source>
        <dbReference type="Pfam" id="PF01545"/>
    </source>
</evidence>
<keyword evidence="4" id="KW-0472">Membrane</keyword>
<protein>
    <submittedName>
        <fullName evidence="6">Cation transporter</fullName>
    </submittedName>
</protein>
<comment type="subcellular location">
    <subcellularLocation>
        <location evidence="1">Membrane</location>
        <topology evidence="1">Multi-pass membrane protein</topology>
    </subcellularLocation>
</comment>
<sequence length="130" mass="14410">MPTLTAAPAQRIDLPTQAPSADRTCTQPRHHGRRGRRGVIPGSLALLADATHNFSGAASVLVSYIAWRISRPEPDRRRTFDYDKLLAELKAFPSVEDVHPLHVWQPDEGRTALEKHVAVFERDLAAVADL</sequence>
<reference evidence="6 7" key="1">
    <citation type="submission" date="2020-01" db="EMBL/GenBank/DDBJ databases">
        <title>Microvirga sp. nov., an arsenate reduction bacterium isolated from Tibet hotspring sediments.</title>
        <authorList>
            <person name="Yuan C.-G."/>
        </authorList>
    </citation>
    <scope>NUCLEOTIDE SEQUENCE [LARGE SCALE GENOMIC DNA]</scope>
    <source>
        <strain evidence="6 7">SYSU G3D203</strain>
    </source>
</reference>
<dbReference type="Gene3D" id="1.20.1510.10">
    <property type="entry name" value="Cation efflux protein transmembrane domain"/>
    <property type="match status" value="1"/>
</dbReference>
<gene>
    <name evidence="6" type="ORF">GR303_04775</name>
</gene>